<dbReference type="GO" id="GO:0000027">
    <property type="term" value="P:ribosomal large subunit assembly"/>
    <property type="evidence" value="ECO:0007669"/>
    <property type="project" value="TreeGrafter"/>
</dbReference>
<gene>
    <name evidence="3" type="ORF">LSH36_205g04011</name>
</gene>
<keyword evidence="4" id="KW-1185">Reference proteome</keyword>
<feature type="compositionally biased region" description="Basic residues" evidence="1">
    <location>
        <begin position="425"/>
        <end position="456"/>
    </location>
</feature>
<feature type="region of interest" description="Disordered" evidence="1">
    <location>
        <begin position="364"/>
        <end position="456"/>
    </location>
</feature>
<dbReference type="PANTHER" id="PTHR12661:SF5">
    <property type="entry name" value="SUPPRESSOR OF SWI4 1 HOMOLOG"/>
    <property type="match status" value="1"/>
</dbReference>
<evidence type="ECO:0000256" key="1">
    <source>
        <dbReference type="SAM" id="MobiDB-lite"/>
    </source>
</evidence>
<accession>A0AAD9N4G5</accession>
<feature type="compositionally biased region" description="Basic and acidic residues" evidence="1">
    <location>
        <begin position="326"/>
        <end position="337"/>
    </location>
</feature>
<dbReference type="Pfam" id="PF04427">
    <property type="entry name" value="Brix"/>
    <property type="match status" value="1"/>
</dbReference>
<dbReference type="PROSITE" id="PS50833">
    <property type="entry name" value="BRIX"/>
    <property type="match status" value="1"/>
</dbReference>
<dbReference type="PANTHER" id="PTHR12661">
    <property type="entry name" value="PETER PAN-RELATED"/>
    <property type="match status" value="1"/>
</dbReference>
<dbReference type="InterPro" id="IPR045112">
    <property type="entry name" value="PPAN-like"/>
</dbReference>
<organism evidence="3 4">
    <name type="scientific">Paralvinella palmiformis</name>
    <dbReference type="NCBI Taxonomy" id="53620"/>
    <lineage>
        <taxon>Eukaryota</taxon>
        <taxon>Metazoa</taxon>
        <taxon>Spiralia</taxon>
        <taxon>Lophotrochozoa</taxon>
        <taxon>Annelida</taxon>
        <taxon>Polychaeta</taxon>
        <taxon>Sedentaria</taxon>
        <taxon>Canalipalpata</taxon>
        <taxon>Terebellida</taxon>
        <taxon>Terebelliformia</taxon>
        <taxon>Alvinellidae</taxon>
        <taxon>Paralvinella</taxon>
    </lineage>
</organism>
<dbReference type="GO" id="GO:0006364">
    <property type="term" value="P:rRNA processing"/>
    <property type="evidence" value="ECO:0007669"/>
    <property type="project" value="InterPro"/>
</dbReference>
<dbReference type="EMBL" id="JAODUP010000205">
    <property type="protein sequence ID" value="KAK2156787.1"/>
    <property type="molecule type" value="Genomic_DNA"/>
</dbReference>
<feature type="compositionally biased region" description="Basic and acidic residues" evidence="1">
    <location>
        <begin position="393"/>
        <end position="409"/>
    </location>
</feature>
<dbReference type="SUPFAM" id="SSF52954">
    <property type="entry name" value="Class II aaRS ABD-related"/>
    <property type="match status" value="1"/>
</dbReference>
<evidence type="ECO:0000259" key="2">
    <source>
        <dbReference type="PROSITE" id="PS50833"/>
    </source>
</evidence>
<dbReference type="Proteomes" id="UP001208570">
    <property type="component" value="Unassembled WGS sequence"/>
</dbReference>
<feature type="domain" description="Brix" evidence="2">
    <location>
        <begin position="29"/>
        <end position="292"/>
    </location>
</feature>
<dbReference type="SMART" id="SM00879">
    <property type="entry name" value="Brix"/>
    <property type="match status" value="1"/>
</dbReference>
<comment type="caution">
    <text evidence="3">The sequence shown here is derived from an EMBL/GenBank/DDBJ whole genome shotgun (WGS) entry which is preliminary data.</text>
</comment>
<feature type="compositionally biased region" description="Basic and acidic residues" evidence="1">
    <location>
        <begin position="364"/>
        <end position="375"/>
    </location>
</feature>
<sequence length="456" mass="52732">MGKKRKGKLAKTARKGAVVENEEEYKKYPHSFVFHRGNIGKNIGSLVKDMRQVMEPYTASNLKVMKNNTLKDFVSVAGPMNITHFIVFTKTKVSSYMRVLRLPHGPTLTFKISSYSLCKDVVSSLKRPSMEPKQFRYHPLLVMNGFSGEGMHLKLMTTMFQNLFPSINVNKVNLSDVRRCVLLNYNDKENVIEFRQYNIKAVPVGISKGVRKLIKAKVPDMGKYEDLSELMLRGGDLSGSEAELDGPHNEVVLPQNLSSRGNIKSAKSAIRLTEIGPRITLQLFKIEDGICQGDVLYHRLIEKTDKEKKLLEMRRVKKRKMKEQRKRVQEENVRKKEKMKEELKTKCLKGMKVENKDSGFEEVGKEMFPRKARDSYKRKHHESKPGYQNKRLKSTDSRGRNVPERDDGKKKKKNAPLTEMDLILRRKLKKKKQLMKKSGKKKKGVHNTIRTRKRKQ</sequence>
<evidence type="ECO:0000313" key="4">
    <source>
        <dbReference type="Proteomes" id="UP001208570"/>
    </source>
</evidence>
<proteinExistence type="predicted"/>
<evidence type="ECO:0000313" key="3">
    <source>
        <dbReference type="EMBL" id="KAK2156787.1"/>
    </source>
</evidence>
<dbReference type="GO" id="GO:0030687">
    <property type="term" value="C:preribosome, large subunit precursor"/>
    <property type="evidence" value="ECO:0007669"/>
    <property type="project" value="TreeGrafter"/>
</dbReference>
<dbReference type="GO" id="GO:0019843">
    <property type="term" value="F:rRNA binding"/>
    <property type="evidence" value="ECO:0007669"/>
    <property type="project" value="InterPro"/>
</dbReference>
<dbReference type="AlphaFoldDB" id="A0AAD9N4G5"/>
<name>A0AAD9N4G5_9ANNE</name>
<protein>
    <recommendedName>
        <fullName evidence="2">Brix domain-containing protein</fullName>
    </recommendedName>
</protein>
<dbReference type="InterPro" id="IPR007109">
    <property type="entry name" value="Brix"/>
</dbReference>
<reference evidence="3" key="1">
    <citation type="journal article" date="2023" name="Mol. Biol. Evol.">
        <title>Third-Generation Sequencing Reveals the Adaptive Role of the Epigenome in Three Deep-Sea Polychaetes.</title>
        <authorList>
            <person name="Perez M."/>
            <person name="Aroh O."/>
            <person name="Sun Y."/>
            <person name="Lan Y."/>
            <person name="Juniper S.K."/>
            <person name="Young C.R."/>
            <person name="Angers B."/>
            <person name="Qian P.Y."/>
        </authorList>
    </citation>
    <scope>NUCLEOTIDE SEQUENCE</scope>
    <source>
        <strain evidence="3">P08H-3</strain>
    </source>
</reference>
<feature type="region of interest" description="Disordered" evidence="1">
    <location>
        <begin position="318"/>
        <end position="337"/>
    </location>
</feature>